<comment type="caution">
    <text evidence="2">The sequence shown here is derived from an EMBL/GenBank/DDBJ whole genome shotgun (WGS) entry which is preliminary data.</text>
</comment>
<keyword evidence="2" id="KW-0378">Hydrolase</keyword>
<gene>
    <name evidence="2" type="ORF">FBZ89_11084</name>
</gene>
<evidence type="ECO:0000313" key="2">
    <source>
        <dbReference type="EMBL" id="TWB18439.1"/>
    </source>
</evidence>
<proteinExistence type="predicted"/>
<dbReference type="InterPro" id="IPR032466">
    <property type="entry name" value="Metal_Hydrolase"/>
</dbReference>
<protein>
    <submittedName>
        <fullName evidence="2">Amidohydrolase family protein</fullName>
    </submittedName>
</protein>
<dbReference type="Proteomes" id="UP000319859">
    <property type="component" value="Unassembled WGS sequence"/>
</dbReference>
<evidence type="ECO:0000259" key="1">
    <source>
        <dbReference type="Pfam" id="PF04909"/>
    </source>
</evidence>
<dbReference type="Gene3D" id="3.20.20.140">
    <property type="entry name" value="Metal-dependent hydrolases"/>
    <property type="match status" value="1"/>
</dbReference>
<dbReference type="InterPro" id="IPR006680">
    <property type="entry name" value="Amidohydro-rel"/>
</dbReference>
<name>A0A560FA00_9PROT</name>
<dbReference type="SUPFAM" id="SSF51556">
    <property type="entry name" value="Metallo-dependent hydrolases"/>
    <property type="match status" value="1"/>
</dbReference>
<organism evidence="2 3">
    <name type="scientific">Nitrospirillum amazonense</name>
    <dbReference type="NCBI Taxonomy" id="28077"/>
    <lineage>
        <taxon>Bacteria</taxon>
        <taxon>Pseudomonadati</taxon>
        <taxon>Pseudomonadota</taxon>
        <taxon>Alphaproteobacteria</taxon>
        <taxon>Rhodospirillales</taxon>
        <taxon>Azospirillaceae</taxon>
        <taxon>Nitrospirillum</taxon>
    </lineage>
</organism>
<reference evidence="2 3" key="1">
    <citation type="submission" date="2019-06" db="EMBL/GenBank/DDBJ databases">
        <title>Genomic Encyclopedia of Type Strains, Phase IV (KMG-V): Genome sequencing to study the core and pangenomes of soil and plant-associated prokaryotes.</title>
        <authorList>
            <person name="Whitman W."/>
        </authorList>
    </citation>
    <scope>NUCLEOTIDE SEQUENCE [LARGE SCALE GENOMIC DNA]</scope>
    <source>
        <strain evidence="2 3">BR 11880</strain>
    </source>
</reference>
<feature type="domain" description="Amidohydrolase-related" evidence="1">
    <location>
        <begin position="287"/>
        <end position="519"/>
    </location>
</feature>
<evidence type="ECO:0000313" key="3">
    <source>
        <dbReference type="Proteomes" id="UP000319859"/>
    </source>
</evidence>
<dbReference type="GO" id="GO:0016787">
    <property type="term" value="F:hydrolase activity"/>
    <property type="evidence" value="ECO:0007669"/>
    <property type="project" value="UniProtKB-KW"/>
</dbReference>
<dbReference type="EMBL" id="VITN01000010">
    <property type="protein sequence ID" value="TWB18439.1"/>
    <property type="molecule type" value="Genomic_DNA"/>
</dbReference>
<sequence length="547" mass="59720">MITLMLDAATQDADAELAGLKQGTITPFSTGPTLRAAARTPADFNQTLFASAKQAALALQTPTPRSTEVLRRLRAIVPSRQTTLSARPPARPTPSATSFLAAVAKLQPGDPVPGLSGDERMETKSLQPNVVSPLAKLTPEALADAAAQGVVQHASNQSGIFYMIGLLIGYRTELVRRLMTLPAANDAKDIALITPAMIDFSFWLDHRADDPSDPTPASDPQDVTPLADQINVMSYIARIKTDQTETPRKYAVHPFVSFCPWRQIAEQCRGVPTAQQQFAKVQDAILQHGFMGVKLYPVMGFLPIGNAAAADKAAYPRRLQALGPHWAEKLDQALKDLYDWCIKHDVPVMAHCSFSRYPNDAAGHRGAPAAWVKVFDAGYRNLRLNLSHCGGIWDLAPYRTDVVKRAGSRWPDQVLAMLASTDYPNLYADLADFDGVLECQSPGSATPMPPNSAIPILAQLVAQYPAAHDRLMYGTDYMFLIQASCTENYVAKMRDCLAAQLGMPSAKLMGLNAARFFGLNDPASQTRQRLDRFRGDKFLARWESPSS</sequence>
<dbReference type="Pfam" id="PF04909">
    <property type="entry name" value="Amidohydro_2"/>
    <property type="match status" value="1"/>
</dbReference>
<dbReference type="AlphaFoldDB" id="A0A560FA00"/>
<accession>A0A560FA00</accession>